<dbReference type="Gene3D" id="3.10.20.90">
    <property type="entry name" value="Phosphatidylinositol 3-kinase Catalytic Subunit, Chain A, domain 1"/>
    <property type="match status" value="1"/>
</dbReference>
<dbReference type="PANTHER" id="PTHR46424">
    <property type="entry name" value="UBX DOMAIN-CONTAINING PROTEIN 4"/>
    <property type="match status" value="1"/>
</dbReference>
<dbReference type="OrthoDB" id="2445133at2759"/>
<dbReference type="AlphaFoldDB" id="A0A0N1NZB7"/>
<dbReference type="VEuPathDB" id="FungiDB:AB675_12158"/>
<feature type="compositionally biased region" description="Polar residues" evidence="1">
    <location>
        <begin position="299"/>
        <end position="308"/>
    </location>
</feature>
<dbReference type="STRING" id="1664694.A0A0N1NZB7"/>
<dbReference type="EMBL" id="LFJN01000019">
    <property type="protein sequence ID" value="KPI38383.1"/>
    <property type="molecule type" value="Genomic_DNA"/>
</dbReference>
<comment type="caution">
    <text evidence="3">The sequence shown here is derived from an EMBL/GenBank/DDBJ whole genome shotgun (WGS) entry which is preliminary data.</text>
</comment>
<gene>
    <name evidence="3" type="ORF">AB675_12158</name>
</gene>
<feature type="compositionally biased region" description="Basic and acidic residues" evidence="1">
    <location>
        <begin position="311"/>
        <end position="347"/>
    </location>
</feature>
<evidence type="ECO:0000313" key="3">
    <source>
        <dbReference type="EMBL" id="KPI38383.1"/>
    </source>
</evidence>
<keyword evidence="4" id="KW-1185">Reference proteome</keyword>
<feature type="region of interest" description="Disordered" evidence="1">
    <location>
        <begin position="122"/>
        <end position="155"/>
    </location>
</feature>
<feature type="region of interest" description="Disordered" evidence="1">
    <location>
        <begin position="528"/>
        <end position="602"/>
    </location>
</feature>
<protein>
    <recommendedName>
        <fullName evidence="2">UBX domain-containing protein</fullName>
    </recommendedName>
</protein>
<proteinExistence type="predicted"/>
<feature type="compositionally biased region" description="Basic and acidic residues" evidence="1">
    <location>
        <begin position="590"/>
        <end position="602"/>
    </location>
</feature>
<dbReference type="PANTHER" id="PTHR46424:SF1">
    <property type="entry name" value="UBX DOMAIN-CONTAINING PROTEIN 4"/>
    <property type="match status" value="1"/>
</dbReference>
<dbReference type="Pfam" id="PF23187">
    <property type="entry name" value="UBX7_N"/>
    <property type="match status" value="1"/>
</dbReference>
<organism evidence="3 4">
    <name type="scientific">Cyphellophora attinorum</name>
    <dbReference type="NCBI Taxonomy" id="1664694"/>
    <lineage>
        <taxon>Eukaryota</taxon>
        <taxon>Fungi</taxon>
        <taxon>Dikarya</taxon>
        <taxon>Ascomycota</taxon>
        <taxon>Pezizomycotina</taxon>
        <taxon>Eurotiomycetes</taxon>
        <taxon>Chaetothyriomycetidae</taxon>
        <taxon>Chaetothyriales</taxon>
        <taxon>Cyphellophoraceae</taxon>
        <taxon>Cyphellophora</taxon>
    </lineage>
</organism>
<sequence length="602" mass="64714">MFHEGDLQSGIALAMQSQKAVLCFVTDEGETSAEWEAALFEESIETAIREQAVAIKMDAGSQEAAFLTPIAPIESVPALVVIRNAALQANLQAGKDSLEDVTRVIKSTFQIGAIVGDAARDHVPSEPVQSASEAPADSTSTSTASVGYLDLPSSAGQPRLPNNAYEALREYTEDLMTQGKTPQQILEAQLTVLGKLPIFKDEVRRLTSLNPGSKPELSQTARERLLLRLPAAAIKAQMKARAPASSSATTSSASTSTSTPPAYDAVYPQSQQPSTSQPPTSTSSSTTPSAVPPQPPSYDSLSAPQRAQQAECRRLQKEREQKARDERERIKAQIRADREERRRREAVQKQNDAANAAAVPFDDPTSKASNTANPTTTNSSKPQSGLVRVQVRTFSGPPLSTTFPPTATITTHIRPWLDSQPDPDHPEAPSSLTRNIPYDFKLILTPLPNRKIEAAEEELSLTELGVRGSCTFVIAPVRGYVESYGGHHMGDGGWGMVKGGYNLVSGTVGAVGSAVAGIGRGLFGFGGPAATQQQQQQAGMQSEQGGEQQRGESSGQQNVRVRTLADQRADEQRRRGDQQLYNGNALNFQPRRDGDDAEFKKD</sequence>
<accession>A0A0N1NZB7</accession>
<dbReference type="SUPFAM" id="SSF54236">
    <property type="entry name" value="Ubiquitin-like"/>
    <property type="match status" value="1"/>
</dbReference>
<evidence type="ECO:0000259" key="2">
    <source>
        <dbReference type="PROSITE" id="PS50033"/>
    </source>
</evidence>
<dbReference type="GO" id="GO:0005783">
    <property type="term" value="C:endoplasmic reticulum"/>
    <property type="evidence" value="ECO:0007669"/>
    <property type="project" value="TreeGrafter"/>
</dbReference>
<dbReference type="GO" id="GO:0036503">
    <property type="term" value="P:ERAD pathway"/>
    <property type="evidence" value="ECO:0007669"/>
    <property type="project" value="TreeGrafter"/>
</dbReference>
<dbReference type="RefSeq" id="XP_017998346.1">
    <property type="nucleotide sequence ID" value="XM_018141064.1"/>
</dbReference>
<feature type="compositionally biased region" description="Low complexity" evidence="1">
    <location>
        <begin position="366"/>
        <end position="382"/>
    </location>
</feature>
<name>A0A0N1NZB7_9EURO</name>
<dbReference type="InterPro" id="IPR029071">
    <property type="entry name" value="Ubiquitin-like_domsf"/>
</dbReference>
<dbReference type="PROSITE" id="PS50033">
    <property type="entry name" value="UBX"/>
    <property type="match status" value="1"/>
</dbReference>
<feature type="compositionally biased region" description="Low complexity" evidence="1">
    <location>
        <begin position="130"/>
        <end position="145"/>
    </location>
</feature>
<feature type="compositionally biased region" description="Basic and acidic residues" evidence="1">
    <location>
        <begin position="563"/>
        <end position="577"/>
    </location>
</feature>
<dbReference type="InterPro" id="IPR001012">
    <property type="entry name" value="UBX_dom"/>
</dbReference>
<feature type="compositionally biased region" description="Low complexity" evidence="1">
    <location>
        <begin position="528"/>
        <end position="557"/>
    </location>
</feature>
<evidence type="ECO:0000313" key="4">
    <source>
        <dbReference type="Proteomes" id="UP000038010"/>
    </source>
</evidence>
<feature type="compositionally biased region" description="Low complexity" evidence="1">
    <location>
        <begin position="238"/>
        <end position="289"/>
    </location>
</feature>
<feature type="domain" description="UBX" evidence="2">
    <location>
        <begin position="382"/>
        <end position="474"/>
    </location>
</feature>
<dbReference type="Proteomes" id="UP000038010">
    <property type="component" value="Unassembled WGS sequence"/>
</dbReference>
<evidence type="ECO:0000256" key="1">
    <source>
        <dbReference type="SAM" id="MobiDB-lite"/>
    </source>
</evidence>
<reference evidence="3 4" key="1">
    <citation type="submission" date="2015-06" db="EMBL/GenBank/DDBJ databases">
        <title>Draft genome of the ant-associated black yeast Phialophora attae CBS 131958.</title>
        <authorList>
            <person name="Moreno L.F."/>
            <person name="Stielow B.J."/>
            <person name="de Hoog S."/>
            <person name="Vicente V.A."/>
            <person name="Weiss V.A."/>
            <person name="de Vries M."/>
            <person name="Cruz L.M."/>
            <person name="Souza E.M."/>
        </authorList>
    </citation>
    <scope>NUCLEOTIDE SEQUENCE [LARGE SCALE GENOMIC DNA]</scope>
    <source>
        <strain evidence="3 4">CBS 131958</strain>
    </source>
</reference>
<dbReference type="GeneID" id="28732945"/>
<feature type="region of interest" description="Disordered" evidence="1">
    <location>
        <begin position="238"/>
        <end position="385"/>
    </location>
</feature>